<reference evidence="4" key="1">
    <citation type="submission" date="2012-06" db="EMBL/GenBank/DDBJ databases">
        <title>The complete genome of Flexibacter litoralis DSM 6794.</title>
        <authorList>
            <person name="Lucas S."/>
            <person name="Copeland A."/>
            <person name="Lapidus A."/>
            <person name="Glavina del Rio T."/>
            <person name="Dalin E."/>
            <person name="Tice H."/>
            <person name="Bruce D."/>
            <person name="Goodwin L."/>
            <person name="Pitluck S."/>
            <person name="Peters L."/>
            <person name="Ovchinnikova G."/>
            <person name="Lu M."/>
            <person name="Kyrpides N."/>
            <person name="Mavromatis K."/>
            <person name="Ivanova N."/>
            <person name="Brettin T."/>
            <person name="Detter J.C."/>
            <person name="Han C."/>
            <person name="Larimer F."/>
            <person name="Land M."/>
            <person name="Hauser L."/>
            <person name="Markowitz V."/>
            <person name="Cheng J.-F."/>
            <person name="Hugenholtz P."/>
            <person name="Woyke T."/>
            <person name="Wu D."/>
            <person name="Spring S."/>
            <person name="Lang E."/>
            <person name="Kopitz M."/>
            <person name="Brambilla E."/>
            <person name="Klenk H.-P."/>
            <person name="Eisen J.A."/>
        </authorList>
    </citation>
    <scope>NUCLEOTIDE SEQUENCE [LARGE SCALE GENOMIC DNA]</scope>
    <source>
        <strain evidence="4">ATCC 23117 / DSM 6794 / NBRC 15988 / NCIMB 1366 / Sio-4</strain>
    </source>
</reference>
<accession>I4AJF1</accession>
<dbReference type="KEGG" id="fli:Fleli_1676"/>
<dbReference type="Gene3D" id="3.40.50.1820">
    <property type="entry name" value="alpha/beta hydrolase"/>
    <property type="match status" value="1"/>
</dbReference>
<dbReference type="SUPFAM" id="SSF53474">
    <property type="entry name" value="alpha/beta-Hydrolases"/>
    <property type="match status" value="1"/>
</dbReference>
<dbReference type="eggNOG" id="COG0596">
    <property type="taxonomic scope" value="Bacteria"/>
</dbReference>
<evidence type="ECO:0000259" key="2">
    <source>
        <dbReference type="Pfam" id="PF00561"/>
    </source>
</evidence>
<feature type="domain" description="AB hydrolase-1" evidence="2">
    <location>
        <begin position="15"/>
        <end position="248"/>
    </location>
</feature>
<proteinExistence type="predicted"/>
<dbReference type="PANTHER" id="PTHR46118:SF4">
    <property type="entry name" value="PROTEIN ABHD11"/>
    <property type="match status" value="1"/>
</dbReference>
<dbReference type="PANTHER" id="PTHR46118">
    <property type="entry name" value="PROTEIN ABHD11"/>
    <property type="match status" value="1"/>
</dbReference>
<dbReference type="FunFam" id="3.40.50.1820:FF:000039">
    <property type="entry name" value="Esterase ybfF"/>
    <property type="match status" value="1"/>
</dbReference>
<dbReference type="PRINTS" id="PR00111">
    <property type="entry name" value="ABHYDROLASE"/>
</dbReference>
<dbReference type="Proteomes" id="UP000006054">
    <property type="component" value="Chromosome"/>
</dbReference>
<dbReference type="Pfam" id="PF00561">
    <property type="entry name" value="Abhydrolase_1"/>
    <property type="match status" value="1"/>
</dbReference>
<dbReference type="EMBL" id="CP003345">
    <property type="protein sequence ID" value="AFM04086.1"/>
    <property type="molecule type" value="Genomic_DNA"/>
</dbReference>
<keyword evidence="3" id="KW-0012">Acyltransferase</keyword>
<evidence type="ECO:0000313" key="4">
    <source>
        <dbReference type="Proteomes" id="UP000006054"/>
    </source>
</evidence>
<dbReference type="AlphaFoldDB" id="I4AJF1"/>
<dbReference type="GO" id="GO:0016746">
    <property type="term" value="F:acyltransferase activity"/>
    <property type="evidence" value="ECO:0007669"/>
    <property type="project" value="UniProtKB-KW"/>
</dbReference>
<name>I4AJF1_BERLS</name>
<keyword evidence="4" id="KW-1185">Reference proteome</keyword>
<keyword evidence="1 3" id="KW-0378">Hydrolase</keyword>
<dbReference type="OrthoDB" id="9808398at2"/>
<sequence>MKLNYKELGNPKSQPLLILHGVFGSLDNWLTLGRQFAETYRVFLIDQRNHGRSPHDSTMNYTALADDLHNFIEEHQLKNPLLIGHSMGGKVVMQYALNYPDTFEKMVIVDISPRKYNVSHHEAILNGLKAIDVEKLENRSDADEVLGQYIDEEDVRMFLLKNLARTKEGFEWKMNLPVLEKSITKIGGAVTKNKNIDTAIDYNEKPTLFINGGQSRYIQEKDISTITKYFPNAHIHTIHDAGHWVHAQSPKEFFDVVMKFLKN</sequence>
<gene>
    <name evidence="3" type="ordered locus">Fleli_1676</name>
</gene>
<dbReference type="STRING" id="880071.Fleli_1676"/>
<evidence type="ECO:0000313" key="3">
    <source>
        <dbReference type="EMBL" id="AFM04086.1"/>
    </source>
</evidence>
<dbReference type="RefSeq" id="WP_014797541.1">
    <property type="nucleotide sequence ID" value="NC_018018.1"/>
</dbReference>
<dbReference type="InterPro" id="IPR000073">
    <property type="entry name" value="AB_hydrolase_1"/>
</dbReference>
<evidence type="ECO:0000256" key="1">
    <source>
        <dbReference type="ARBA" id="ARBA00022801"/>
    </source>
</evidence>
<dbReference type="InterPro" id="IPR029058">
    <property type="entry name" value="AB_hydrolase_fold"/>
</dbReference>
<protein>
    <submittedName>
        <fullName evidence="3">Putative hydrolase or acyltransferase of alpha/beta superfamily</fullName>
    </submittedName>
</protein>
<keyword evidence="3" id="KW-0808">Transferase</keyword>
<organism evidence="3 4">
    <name type="scientific">Bernardetia litoralis (strain ATCC 23117 / DSM 6794 / NBRC 15988 / NCIMB 1366 / Fx l1 / Sio-4)</name>
    <name type="common">Flexibacter litoralis</name>
    <dbReference type="NCBI Taxonomy" id="880071"/>
    <lineage>
        <taxon>Bacteria</taxon>
        <taxon>Pseudomonadati</taxon>
        <taxon>Bacteroidota</taxon>
        <taxon>Cytophagia</taxon>
        <taxon>Cytophagales</taxon>
        <taxon>Bernardetiaceae</taxon>
        <taxon>Bernardetia</taxon>
    </lineage>
</organism>
<dbReference type="HOGENOM" id="CLU_020336_53_1_10"/>
<dbReference type="GO" id="GO:0016787">
    <property type="term" value="F:hydrolase activity"/>
    <property type="evidence" value="ECO:0007669"/>
    <property type="project" value="UniProtKB-KW"/>
</dbReference>